<proteinExistence type="inferred from homology"/>
<dbReference type="Proteomes" id="UP001279734">
    <property type="component" value="Unassembled WGS sequence"/>
</dbReference>
<name>A0AAD3SMT8_NEPGR</name>
<sequence length="1302" mass="140116">MSRDTYQRRESQSAIVSHSITLSDAIPHARDHILVSAEGHPVDVMACENSEISSIALQDLPNRSDASEDNRSTGSINKVLETEPANNGSLPSMADGMMSSSLSVRSHGNKLNFNLGLREVETCSDVVSALKNPPVSASDHLEIMKPARFAAEENHCIPSTEENSEKLPLFLQPAQSCSLVELHPSEITDAGLLPPHYLPEEAVRVDGYEHSNREISTATETEVMMTSMLSNKQSKIMSDASEENLSSGSFNGVLQTGTANDVCLPTNSVGSPGNKCTHDLGWPEIEACLDNASLQKNAPISSSSCPEITKPVELAVEENHCIPPTRENSENPPLFLDPAQSGCPVGQHPSEIIDVDLLAQHYFPEEAAPVDVNEQSNNSNISTATEMKEMMTSMLSVDQSKIMSDASEENLSSGSFDEVLQTGPTNDGCLPNLVCGMICSPDSVGLHGDRWTHDLSWPEVEACLDVGSLLNNAPVSTCSCAEITKPADVAVEENHCIPSTEENLENLPLFLDPAQSCSPVEQNPFETIDAGLSPLHYLPDGVASANGYEVSNKGIPAAIENVEMIAYMSQVVQSETTTDSSEENCSSRTFNEVLQTGRGNDGLLPNLVDGMMGSPHSFSSPGDKRIHDLGWPAVDACLDVASLLDNASVSASCPEIVKPADLAVEEDHCIPSTEENSANLCHSSDPEQSCSLVVKNPSIASLSPLHYLPEDAASANGDEVSNRGIPTAIENEEMIASMLPADPSETMSDAYEDNHDAGSFNEVLRTVSANDGSLRDLADGIMGTICSVSSGHLCTCDSNQQEVETCLDDASPLFSSPVSTSSSPGVTKLAGLAPEGGHILSTEEHSEGLLLLEPAQSCRPLDMHTSEITDIDFSPHLNLPEKAAPVCRYELGEKILENELMAASVSSVKQSEIPDPVSGPLQTHINLLADEIHAGPTDPSCSEIYMLSMLPNASEINPEEMPPLPPLPPMQWRLGKLQHACLPKESPMMEHAHGPVKLIPAPAVDCNEEIFPLASMAEKAKSVNPLLSLSKIEDENFPNISVYSRGYMVPGTFTQPMISMEQQNALNVDRQLDNPLYSTHVTCVRSTNGLPTPEMEPNQPNSNLLEPGLTIKNLLLGPVAASVNGKEIQPKAAIIDDQLQHFPSVTLQESMKPSGQFMLVPTMIYEQKPPQGFMAPEEVTTWLSNTSNTIRASEDGNANGTLQKKIPRPRNPLIDEVVALDKSKLRKVGERVQVLEKAEERDTLLEQIRNKSVNLKPAATTRPSIQGPKTNLKVAAILEKANTIRQAMAGSDEDDSDSWSDS</sequence>
<reference evidence="5" key="1">
    <citation type="submission" date="2023-05" db="EMBL/GenBank/DDBJ databases">
        <title>Nepenthes gracilis genome sequencing.</title>
        <authorList>
            <person name="Fukushima K."/>
        </authorList>
    </citation>
    <scope>NUCLEOTIDE SEQUENCE</scope>
    <source>
        <strain evidence="5">SING2019-196</strain>
    </source>
</reference>
<dbReference type="PANTHER" id="PTHR12902">
    <property type="entry name" value="WASP-1"/>
    <property type="match status" value="1"/>
</dbReference>
<protein>
    <recommendedName>
        <fullName evidence="2">Protein SCAR</fullName>
    </recommendedName>
    <alternativeName>
        <fullName evidence="2">Protein WAVE</fullName>
    </alternativeName>
</protein>
<accession>A0AAD3SMT8</accession>
<comment type="function">
    <text evidence="2">Involved in regulation of actin and microtubule organization. Part of a WAVE complex that activates the Arp2/3 complex.</text>
</comment>
<keyword evidence="2" id="KW-0206">Cytoskeleton</keyword>
<dbReference type="GO" id="GO:0071933">
    <property type="term" value="F:Arp2/3 complex binding"/>
    <property type="evidence" value="ECO:0007669"/>
    <property type="project" value="TreeGrafter"/>
</dbReference>
<dbReference type="GO" id="GO:0003779">
    <property type="term" value="F:actin binding"/>
    <property type="evidence" value="ECO:0007669"/>
    <property type="project" value="UniProtKB-UniRule"/>
</dbReference>
<comment type="subcellular location">
    <subcellularLocation>
        <location evidence="2">Cytoplasm</location>
        <location evidence="2">Cytoskeleton</location>
    </subcellularLocation>
</comment>
<feature type="domain" description="WH2" evidence="4">
    <location>
        <begin position="1240"/>
        <end position="1258"/>
    </location>
</feature>
<dbReference type="EMBL" id="BSYO01000012">
    <property type="protein sequence ID" value="GMH13371.1"/>
    <property type="molecule type" value="Genomic_DNA"/>
</dbReference>
<dbReference type="GO" id="GO:0034237">
    <property type="term" value="F:protein kinase A regulatory subunit binding"/>
    <property type="evidence" value="ECO:0007669"/>
    <property type="project" value="TreeGrafter"/>
</dbReference>
<dbReference type="GO" id="GO:2000601">
    <property type="term" value="P:positive regulation of Arp2/3 complex-mediated actin nucleation"/>
    <property type="evidence" value="ECO:0007669"/>
    <property type="project" value="TreeGrafter"/>
</dbReference>
<dbReference type="PANTHER" id="PTHR12902:SF1">
    <property type="entry name" value="WISKOTT-ALDRICH SYNDROME PROTEIN FAMILY MEMBER"/>
    <property type="match status" value="1"/>
</dbReference>
<evidence type="ECO:0000259" key="4">
    <source>
        <dbReference type="PROSITE" id="PS51082"/>
    </source>
</evidence>
<evidence type="ECO:0000313" key="5">
    <source>
        <dbReference type="EMBL" id="GMH13371.1"/>
    </source>
</evidence>
<evidence type="ECO:0000256" key="3">
    <source>
        <dbReference type="SAM" id="MobiDB-lite"/>
    </source>
</evidence>
<dbReference type="InterPro" id="IPR003124">
    <property type="entry name" value="WH2_dom"/>
</dbReference>
<keyword evidence="6" id="KW-1185">Reference proteome</keyword>
<evidence type="ECO:0000256" key="2">
    <source>
        <dbReference type="RuleBase" id="RU367034"/>
    </source>
</evidence>
<feature type="region of interest" description="Disordered" evidence="3">
    <location>
        <begin position="58"/>
        <end position="91"/>
    </location>
</feature>
<comment type="similarity">
    <text evidence="1 2">Belongs to the SCAR/WAVE family.</text>
</comment>
<dbReference type="Gene3D" id="6.10.280.150">
    <property type="match status" value="1"/>
</dbReference>
<keyword evidence="2" id="KW-0009">Actin-binding</keyword>
<organism evidence="5 6">
    <name type="scientific">Nepenthes gracilis</name>
    <name type="common">Slender pitcher plant</name>
    <dbReference type="NCBI Taxonomy" id="150966"/>
    <lineage>
        <taxon>Eukaryota</taxon>
        <taxon>Viridiplantae</taxon>
        <taxon>Streptophyta</taxon>
        <taxon>Embryophyta</taxon>
        <taxon>Tracheophyta</taxon>
        <taxon>Spermatophyta</taxon>
        <taxon>Magnoliopsida</taxon>
        <taxon>eudicotyledons</taxon>
        <taxon>Gunneridae</taxon>
        <taxon>Pentapetalae</taxon>
        <taxon>Caryophyllales</taxon>
        <taxon>Nepenthaceae</taxon>
        <taxon>Nepenthes</taxon>
    </lineage>
</organism>
<keyword evidence="2" id="KW-0963">Cytoplasm</keyword>
<dbReference type="GO" id="GO:0030036">
    <property type="term" value="P:actin cytoskeleton organization"/>
    <property type="evidence" value="ECO:0007669"/>
    <property type="project" value="UniProtKB-UniRule"/>
</dbReference>
<dbReference type="GO" id="GO:0005856">
    <property type="term" value="C:cytoskeleton"/>
    <property type="evidence" value="ECO:0007669"/>
    <property type="project" value="UniProtKB-SubCell"/>
</dbReference>
<evidence type="ECO:0000313" key="6">
    <source>
        <dbReference type="Proteomes" id="UP001279734"/>
    </source>
</evidence>
<dbReference type="InterPro" id="IPR028288">
    <property type="entry name" value="SCAR/WAVE_fam"/>
</dbReference>
<gene>
    <name evidence="5" type="ORF">Nepgr_015212</name>
</gene>
<dbReference type="PROSITE" id="PS51082">
    <property type="entry name" value="WH2"/>
    <property type="match status" value="1"/>
</dbReference>
<comment type="caution">
    <text evidence="5">The sequence shown here is derived from an EMBL/GenBank/DDBJ whole genome shotgun (WGS) entry which is preliminary data.</text>
</comment>
<evidence type="ECO:0000256" key="1">
    <source>
        <dbReference type="ARBA" id="ARBA00006993"/>
    </source>
</evidence>